<organism evidence="1 2">
    <name type="scientific">Roseospira navarrensis</name>
    <dbReference type="NCBI Taxonomy" id="140058"/>
    <lineage>
        <taxon>Bacteria</taxon>
        <taxon>Pseudomonadati</taxon>
        <taxon>Pseudomonadota</taxon>
        <taxon>Alphaproteobacteria</taxon>
        <taxon>Rhodospirillales</taxon>
        <taxon>Rhodospirillaceae</taxon>
        <taxon>Roseospira</taxon>
    </lineage>
</organism>
<gene>
    <name evidence="1" type="ORF">GHC57_09845</name>
</gene>
<dbReference type="AlphaFoldDB" id="A0A7X2D3J0"/>
<comment type="caution">
    <text evidence="1">The sequence shown here is derived from an EMBL/GenBank/DDBJ whole genome shotgun (WGS) entry which is preliminary data.</text>
</comment>
<protein>
    <recommendedName>
        <fullName evidence="3">Mu-like prophage FluMu protein gp41</fullName>
    </recommendedName>
</protein>
<dbReference type="RefSeq" id="WP_153343667.1">
    <property type="nucleotide sequence ID" value="NZ_WIVE01000027.1"/>
</dbReference>
<dbReference type="Pfam" id="PF23746">
    <property type="entry name" value="Gp41_Mu"/>
    <property type="match status" value="1"/>
</dbReference>
<reference evidence="1 2" key="1">
    <citation type="submission" date="2019-10" db="EMBL/GenBank/DDBJ databases">
        <title>Draft whole-genome sequence of the purple nonsulfur photosynthetic bacterium Roseospira navarrensis DSM 15114.</title>
        <authorList>
            <person name="Kyndt J.A."/>
            <person name="Meyer T.E."/>
        </authorList>
    </citation>
    <scope>NUCLEOTIDE SEQUENCE [LARGE SCALE GENOMIC DNA]</scope>
    <source>
        <strain evidence="1 2">DSM 15114</strain>
    </source>
</reference>
<name>A0A7X2D3J0_9PROT</name>
<evidence type="ECO:0008006" key="3">
    <source>
        <dbReference type="Google" id="ProtNLM"/>
    </source>
</evidence>
<evidence type="ECO:0000313" key="1">
    <source>
        <dbReference type="EMBL" id="MQX36816.1"/>
    </source>
</evidence>
<proteinExistence type="predicted"/>
<evidence type="ECO:0000313" key="2">
    <source>
        <dbReference type="Proteomes" id="UP000434582"/>
    </source>
</evidence>
<dbReference type="InterPro" id="IPR056974">
    <property type="entry name" value="Tail_Gp41-like"/>
</dbReference>
<accession>A0A7X2D3J0</accession>
<keyword evidence="2" id="KW-1185">Reference proteome</keyword>
<dbReference type="EMBL" id="WIVE01000027">
    <property type="protein sequence ID" value="MQX36816.1"/>
    <property type="molecule type" value="Genomic_DNA"/>
</dbReference>
<dbReference type="Proteomes" id="UP000434582">
    <property type="component" value="Unassembled WGS sequence"/>
</dbReference>
<sequence length="119" mass="12510">MAEVTFDLLDGLTIGADIHTTVTLKEMSAGDILDAGMAAERPMRLADGSLALMQSSTLLGLEGLRRQVARVGDRPGALTLTEIRSLSGRDLSLLQAHAAELDEAAGRALAEALSRRGEP</sequence>